<accession>A0A7K0DNV5</accession>
<dbReference type="AlphaFoldDB" id="A0A7K0DNV5"/>
<organism evidence="2 3">
    <name type="scientific">Nocardia aurantia</name>
    <dbReference type="NCBI Taxonomy" id="2585199"/>
    <lineage>
        <taxon>Bacteria</taxon>
        <taxon>Bacillati</taxon>
        <taxon>Actinomycetota</taxon>
        <taxon>Actinomycetes</taxon>
        <taxon>Mycobacteriales</taxon>
        <taxon>Nocardiaceae</taxon>
        <taxon>Nocardia</taxon>
    </lineage>
</organism>
<feature type="compositionally biased region" description="Basic and acidic residues" evidence="1">
    <location>
        <begin position="1"/>
        <end position="10"/>
    </location>
</feature>
<reference evidence="2 3" key="1">
    <citation type="submission" date="2019-10" db="EMBL/GenBank/DDBJ databases">
        <title>Nocardia macrotermitis sp. nov. and Nocardia aurantia sp. nov., isolated from the gut of fungus growing-termite Macrotermes natalensis.</title>
        <authorList>
            <person name="Benndorf R."/>
            <person name="Schwitalla J."/>
            <person name="Martin K."/>
            <person name="De Beer W."/>
            <person name="Kaster A.-K."/>
            <person name="Vollmers J."/>
            <person name="Poulsen M."/>
            <person name="Beemelmanns C."/>
        </authorList>
    </citation>
    <scope>NUCLEOTIDE SEQUENCE [LARGE SCALE GENOMIC DNA]</scope>
    <source>
        <strain evidence="2 3">RB56</strain>
    </source>
</reference>
<feature type="region of interest" description="Disordered" evidence="1">
    <location>
        <begin position="1"/>
        <end position="32"/>
    </location>
</feature>
<evidence type="ECO:0000313" key="2">
    <source>
        <dbReference type="EMBL" id="MQY27288.1"/>
    </source>
</evidence>
<evidence type="ECO:0000256" key="1">
    <source>
        <dbReference type="SAM" id="MobiDB-lite"/>
    </source>
</evidence>
<protein>
    <submittedName>
        <fullName evidence="2">Uncharacterized protein</fullName>
    </submittedName>
</protein>
<sequence length="32" mass="3505">MHGCGADRRGGLTYRWSTSDDSIYGTDSKTLP</sequence>
<gene>
    <name evidence="2" type="ORF">NRB56_28710</name>
</gene>
<evidence type="ECO:0000313" key="3">
    <source>
        <dbReference type="Proteomes" id="UP000431401"/>
    </source>
</evidence>
<dbReference type="Proteomes" id="UP000431401">
    <property type="component" value="Unassembled WGS sequence"/>
</dbReference>
<name>A0A7K0DNV5_9NOCA</name>
<keyword evidence="3" id="KW-1185">Reference proteome</keyword>
<proteinExistence type="predicted"/>
<dbReference type="EMBL" id="WEGI01000006">
    <property type="protein sequence ID" value="MQY27288.1"/>
    <property type="molecule type" value="Genomic_DNA"/>
</dbReference>
<feature type="compositionally biased region" description="Polar residues" evidence="1">
    <location>
        <begin position="15"/>
        <end position="32"/>
    </location>
</feature>
<comment type="caution">
    <text evidence="2">The sequence shown here is derived from an EMBL/GenBank/DDBJ whole genome shotgun (WGS) entry which is preliminary data.</text>
</comment>